<dbReference type="Gene3D" id="3.40.50.620">
    <property type="entry name" value="HUPs"/>
    <property type="match status" value="1"/>
</dbReference>
<accession>A0A6L9UE81</accession>
<dbReference type="InterPro" id="IPR014729">
    <property type="entry name" value="Rossmann-like_a/b/a_fold"/>
</dbReference>
<proteinExistence type="predicted"/>
<evidence type="ECO:0000313" key="2">
    <source>
        <dbReference type="EMBL" id="NEI72456.1"/>
    </source>
</evidence>
<dbReference type="AlphaFoldDB" id="A0A6L9UE81"/>
<dbReference type="RefSeq" id="WP_163989873.1">
    <property type="nucleotide sequence ID" value="NZ_WUEY01000012.1"/>
</dbReference>
<dbReference type="Proteomes" id="UP000483035">
    <property type="component" value="Unassembled WGS sequence"/>
</dbReference>
<protein>
    <submittedName>
        <fullName evidence="2">Adenine nucleotide alpha hydrolase</fullName>
    </submittedName>
</protein>
<sequence>MMREHLDAVLATAAPAAIAVSGGVDSMTLAVLANRLLGDTEIAILHAVSPAVPSAATARVRQWADREGWDLRLIDANEFADENYRSNPVNRCFFCKVNLYGTIARHIDRQILSGANLDDLGDYRPGLEAARDHHVRHPYVEAGFNKAAVRALARDLHLGALAELPASPCLSSRIETRIAIDPELLSSIDAVEAMLMQELRPETVRCRMRHDGVVIELDAKSLEDVEDSASLIAAIARLLPAALAGNPVRLEAYRRGSAFVGPKP</sequence>
<dbReference type="PANTHER" id="PTHR43169:SF2">
    <property type="entry name" value="NAD_GMP SYNTHASE DOMAIN-CONTAINING PROTEIN"/>
    <property type="match status" value="1"/>
</dbReference>
<dbReference type="PIRSF" id="PIRSF006661">
    <property type="entry name" value="PP-lp_UCP006661"/>
    <property type="match status" value="1"/>
</dbReference>
<dbReference type="InterPro" id="IPR005232">
    <property type="entry name" value="LarE"/>
</dbReference>
<organism evidence="2 3">
    <name type="scientific">Rhizobium lusitanum</name>
    <dbReference type="NCBI Taxonomy" id="293958"/>
    <lineage>
        <taxon>Bacteria</taxon>
        <taxon>Pseudomonadati</taxon>
        <taxon>Pseudomonadota</taxon>
        <taxon>Alphaproteobacteria</taxon>
        <taxon>Hyphomicrobiales</taxon>
        <taxon>Rhizobiaceae</taxon>
        <taxon>Rhizobium/Agrobacterium group</taxon>
        <taxon>Rhizobium</taxon>
    </lineage>
</organism>
<feature type="active site" description="Nucleophile and sulfur donor" evidence="1">
    <location>
        <position position="169"/>
    </location>
</feature>
<keyword evidence="2" id="KW-0378">Hydrolase</keyword>
<name>A0A6L9UE81_9HYPH</name>
<comment type="caution">
    <text evidence="2">The sequence shown here is derived from an EMBL/GenBank/DDBJ whole genome shotgun (WGS) entry which is preliminary data.</text>
</comment>
<dbReference type="PANTHER" id="PTHR43169">
    <property type="entry name" value="EXSB FAMILY PROTEIN"/>
    <property type="match status" value="1"/>
</dbReference>
<dbReference type="InterPro" id="IPR052188">
    <property type="entry name" value="Ni-pincer_cofactor_biosynth"/>
</dbReference>
<evidence type="ECO:0000313" key="3">
    <source>
        <dbReference type="Proteomes" id="UP000483035"/>
    </source>
</evidence>
<gene>
    <name evidence="2" type="ORF">GR212_23025</name>
</gene>
<evidence type="ECO:0000256" key="1">
    <source>
        <dbReference type="PIRSR" id="PIRSR006661-1"/>
    </source>
</evidence>
<reference evidence="2 3" key="1">
    <citation type="submission" date="2019-12" db="EMBL/GenBank/DDBJ databases">
        <title>Rhizobium genotypes associated with high levels of biological nitrogen fixation by grain legumes in a temperate-maritime cropping system.</title>
        <authorList>
            <person name="Maluk M."/>
            <person name="Francesc Ferrando Molina F."/>
            <person name="Lopez Del Egido L."/>
            <person name="Lafos M."/>
            <person name="Langarica-Fuentes A."/>
            <person name="Gebre Yohannes G."/>
            <person name="Young M.W."/>
            <person name="Martin P."/>
            <person name="Gantlett R."/>
            <person name="Kenicer G."/>
            <person name="Hawes C."/>
            <person name="Begg G.S."/>
            <person name="Quilliam R.S."/>
            <person name="Squire G.R."/>
            <person name="Poole P.S."/>
            <person name="Young P.W."/>
            <person name="Iannetta P.M."/>
            <person name="James E.K."/>
        </authorList>
    </citation>
    <scope>NUCLEOTIDE SEQUENCE [LARGE SCALE GENOMIC DNA]</scope>
    <source>
        <strain evidence="2 3">JHI1118</strain>
    </source>
</reference>
<dbReference type="GO" id="GO:0016783">
    <property type="term" value="F:sulfurtransferase activity"/>
    <property type="evidence" value="ECO:0007669"/>
    <property type="project" value="InterPro"/>
</dbReference>
<dbReference type="GO" id="GO:0016787">
    <property type="term" value="F:hydrolase activity"/>
    <property type="evidence" value="ECO:0007669"/>
    <property type="project" value="UniProtKB-KW"/>
</dbReference>
<dbReference type="EMBL" id="WUEY01000012">
    <property type="protein sequence ID" value="NEI72456.1"/>
    <property type="molecule type" value="Genomic_DNA"/>
</dbReference>
<dbReference type="SUPFAM" id="SSF52402">
    <property type="entry name" value="Adenine nucleotide alpha hydrolases-like"/>
    <property type="match status" value="1"/>
</dbReference>